<keyword evidence="5" id="KW-1133">Transmembrane helix</keyword>
<evidence type="ECO:0000256" key="1">
    <source>
        <dbReference type="ARBA" id="ARBA00004167"/>
    </source>
</evidence>
<evidence type="ECO:0000256" key="7">
    <source>
        <dbReference type="ARBA" id="ARBA00023136"/>
    </source>
</evidence>
<keyword evidence="7" id="KW-0472">Membrane</keyword>
<protein>
    <submittedName>
        <fullName evidence="9">Translocase</fullName>
    </submittedName>
</protein>
<keyword evidence="4" id="KW-0653">Protein transport</keyword>
<comment type="caution">
    <text evidence="9">The sequence shown here is derived from an EMBL/GenBank/DDBJ whole genome shotgun (WGS) entry which is preliminary data.</text>
</comment>
<gene>
    <name evidence="9" type="ORF">LP52_24785</name>
</gene>
<dbReference type="AlphaFoldDB" id="A0A0C2JBW5"/>
<evidence type="ECO:0000313" key="10">
    <source>
        <dbReference type="Proteomes" id="UP000031675"/>
    </source>
</evidence>
<comment type="subcellular location">
    <subcellularLocation>
        <location evidence="1">Membrane</location>
        <topology evidence="1">Single-pass membrane protein</topology>
    </subcellularLocation>
</comment>
<dbReference type="Gene3D" id="1.20.5.3310">
    <property type="match status" value="1"/>
</dbReference>
<evidence type="ECO:0000313" key="9">
    <source>
        <dbReference type="EMBL" id="KIH96475.1"/>
    </source>
</evidence>
<name>A0A0C2JBW5_9ACTN</name>
<feature type="region of interest" description="Disordered" evidence="8">
    <location>
        <begin position="75"/>
        <end position="107"/>
    </location>
</feature>
<keyword evidence="2" id="KW-0813">Transport</keyword>
<evidence type="ECO:0000256" key="5">
    <source>
        <dbReference type="ARBA" id="ARBA00022989"/>
    </source>
</evidence>
<dbReference type="InterPro" id="IPR003369">
    <property type="entry name" value="TatA/B/E"/>
</dbReference>
<dbReference type="OrthoDB" id="3267321at2"/>
<dbReference type="Proteomes" id="UP000031675">
    <property type="component" value="Unassembled WGS sequence"/>
</dbReference>
<sequence length="107" mass="11883">MFNIGMGEFIALAVLALVILGPEQLPKAATQVARVLRQLRTMANSAKSDIQKGLGPEFNDFDVEDLNPRRFVQKHFWDADDEDDPSSGRRPASQLNGKRPPFDSEAT</sequence>
<dbReference type="NCBIfam" id="NF002377">
    <property type="entry name" value="PRK01371.1-4"/>
    <property type="match status" value="1"/>
</dbReference>
<dbReference type="EMBL" id="JROO01000065">
    <property type="protein sequence ID" value="KIH96475.1"/>
    <property type="molecule type" value="Genomic_DNA"/>
</dbReference>
<evidence type="ECO:0000256" key="3">
    <source>
        <dbReference type="ARBA" id="ARBA00022692"/>
    </source>
</evidence>
<evidence type="ECO:0000256" key="6">
    <source>
        <dbReference type="ARBA" id="ARBA00023010"/>
    </source>
</evidence>
<dbReference type="RefSeq" id="WP_040276827.1">
    <property type="nucleotide sequence ID" value="NZ_JROO01000065.1"/>
</dbReference>
<dbReference type="STRING" id="183763.LP52_24785"/>
<evidence type="ECO:0000256" key="8">
    <source>
        <dbReference type="SAM" id="MobiDB-lite"/>
    </source>
</evidence>
<proteinExistence type="predicted"/>
<evidence type="ECO:0000256" key="2">
    <source>
        <dbReference type="ARBA" id="ARBA00022448"/>
    </source>
</evidence>
<keyword evidence="6" id="KW-0811">Translocation</keyword>
<dbReference type="PRINTS" id="PR01506">
    <property type="entry name" value="TATBPROTEIN"/>
</dbReference>
<organism evidence="9 10">
    <name type="scientific">Streptomonospora alba</name>
    <dbReference type="NCBI Taxonomy" id="183763"/>
    <lineage>
        <taxon>Bacteria</taxon>
        <taxon>Bacillati</taxon>
        <taxon>Actinomycetota</taxon>
        <taxon>Actinomycetes</taxon>
        <taxon>Streptosporangiales</taxon>
        <taxon>Nocardiopsidaceae</taxon>
        <taxon>Streptomonospora</taxon>
    </lineage>
</organism>
<accession>A0A0C2JBW5</accession>
<reference evidence="10" key="1">
    <citation type="journal article" date="2015" name="Chem. Biol.">
        <title>Structure, bioactivity, and resistance mechanism of streptomonomicin, an unusual lasso Peptide from an understudied halophilic actinomycete.</title>
        <authorList>
            <person name="Metelev M."/>
            <person name="Tietz J.I."/>
            <person name="Melby J.O."/>
            <person name="Blair P.M."/>
            <person name="Zhu L."/>
            <person name="Livnat I."/>
            <person name="Severinov K."/>
            <person name="Mitchell D.A."/>
        </authorList>
    </citation>
    <scope>NUCLEOTIDE SEQUENCE [LARGE SCALE GENOMIC DNA]</scope>
    <source>
        <strain evidence="10">YIM 90003</strain>
    </source>
</reference>
<keyword evidence="3" id="KW-0812">Transmembrane</keyword>
<keyword evidence="10" id="KW-1185">Reference proteome</keyword>
<evidence type="ECO:0000256" key="4">
    <source>
        <dbReference type="ARBA" id="ARBA00022927"/>
    </source>
</evidence>
<dbReference type="Pfam" id="PF02416">
    <property type="entry name" value="TatA_B_E"/>
    <property type="match status" value="1"/>
</dbReference>